<gene>
    <name evidence="1" type="ORF">Terrestrivirus1_193</name>
</gene>
<evidence type="ECO:0000313" key="1">
    <source>
        <dbReference type="EMBL" id="AYV75319.1"/>
    </source>
</evidence>
<proteinExistence type="predicted"/>
<reference evidence="1" key="1">
    <citation type="submission" date="2018-10" db="EMBL/GenBank/DDBJ databases">
        <title>Hidden diversity of soil giant viruses.</title>
        <authorList>
            <person name="Schulz F."/>
            <person name="Alteio L."/>
            <person name="Goudeau D."/>
            <person name="Ryan E.M."/>
            <person name="Malmstrom R.R."/>
            <person name="Blanchard J."/>
            <person name="Woyke T."/>
        </authorList>
    </citation>
    <scope>NUCLEOTIDE SEQUENCE</scope>
    <source>
        <strain evidence="1">TEV1</strain>
    </source>
</reference>
<name>A0A3G4ZPF1_9VIRU</name>
<accession>A0A3G4ZPF1</accession>
<dbReference type="EMBL" id="MK071979">
    <property type="protein sequence ID" value="AYV75319.1"/>
    <property type="molecule type" value="Genomic_DNA"/>
</dbReference>
<protein>
    <submittedName>
        <fullName evidence="1">Uncharacterized protein</fullName>
    </submittedName>
</protein>
<sequence length="261" mass="30245">MNLRINKQIMVFSIKSQFFIDCPICSPHGLYLYQDTIYIYMSNKKHNCNNCCNNKNDNNDSERDPEPPRLPPNFSWSGEYIVSDLFDPKTGKKGIKVPFTWNGNNGNVQMIAGGEEYPIYFTNIIYNNKLYTYTYKWPHLQAEFLPPNESTCPINDDFSLGDLNAFLSTARYVGKVKLDGYWANHFRVSLVLPQNPSGFYLRFPIVLGDFFVDCSDSTKFLQILHFGYQNIYDPQLDEWIKIFEFSNCPGEIIPLPPCMPK</sequence>
<organism evidence="1">
    <name type="scientific">Terrestrivirus sp</name>
    <dbReference type="NCBI Taxonomy" id="2487775"/>
    <lineage>
        <taxon>Viruses</taxon>
        <taxon>Varidnaviria</taxon>
        <taxon>Bamfordvirae</taxon>
        <taxon>Nucleocytoviricota</taxon>
        <taxon>Megaviricetes</taxon>
        <taxon>Imitervirales</taxon>
        <taxon>Mimiviridae</taxon>
        <taxon>Klosneuvirinae</taxon>
    </lineage>
</organism>